<dbReference type="Proteomes" id="UP000533429">
    <property type="component" value="Unassembled WGS sequence"/>
</dbReference>
<evidence type="ECO:0000313" key="2">
    <source>
        <dbReference type="Proteomes" id="UP000533429"/>
    </source>
</evidence>
<dbReference type="AlphaFoldDB" id="A0A850R0H4"/>
<accession>A0A850R0H4</accession>
<reference evidence="1 2" key="1">
    <citation type="submission" date="2020-06" db="EMBL/GenBank/DDBJ databases">
        <title>Photobacterium damselae subsp. damselae comparative genomics.</title>
        <authorList>
            <person name="Osorio C.R."/>
        </authorList>
    </citation>
    <scope>NUCLEOTIDE SEQUENCE [LARGE SCALE GENOMIC DNA]</scope>
    <source>
        <strain evidence="1 2">TW250/03</strain>
    </source>
</reference>
<protein>
    <submittedName>
        <fullName evidence="1">Uncharacterized protein</fullName>
    </submittedName>
</protein>
<gene>
    <name evidence="1" type="ORF">HWA77_16950</name>
</gene>
<evidence type="ECO:0000313" key="1">
    <source>
        <dbReference type="EMBL" id="NVP01905.1"/>
    </source>
</evidence>
<sequence length="118" mass="13459">MSTNKKLSNKFNMNSVKLIRFNKTKLDVFLTVKNKCLTVITSIKSKLNTQRITLALLKCVNFLIKVNVLRKYKKVLDAVVIGLVIEAIKQVSVGEYKSAFLLFIFIIIFSSLDENSKE</sequence>
<name>A0A850R0H4_PHODD</name>
<dbReference type="EMBL" id="JABXOR010001070">
    <property type="protein sequence ID" value="NVP01905.1"/>
    <property type="molecule type" value="Genomic_DNA"/>
</dbReference>
<proteinExistence type="predicted"/>
<organism evidence="1 2">
    <name type="scientific">Photobacterium damselae subsp. damselae</name>
    <name type="common">Listonella damsela</name>
    <dbReference type="NCBI Taxonomy" id="85581"/>
    <lineage>
        <taxon>Bacteria</taxon>
        <taxon>Pseudomonadati</taxon>
        <taxon>Pseudomonadota</taxon>
        <taxon>Gammaproteobacteria</taxon>
        <taxon>Vibrionales</taxon>
        <taxon>Vibrionaceae</taxon>
        <taxon>Photobacterium</taxon>
    </lineage>
</organism>
<comment type="caution">
    <text evidence="1">The sequence shown here is derived from an EMBL/GenBank/DDBJ whole genome shotgun (WGS) entry which is preliminary data.</text>
</comment>